<dbReference type="GO" id="GO:0015937">
    <property type="term" value="P:coenzyme A biosynthetic process"/>
    <property type="evidence" value="ECO:0007669"/>
    <property type="project" value="UniProtKB-UniRule"/>
</dbReference>
<evidence type="ECO:0000256" key="7">
    <source>
        <dbReference type="ARBA" id="ARBA00022993"/>
    </source>
</evidence>
<comment type="pathway">
    <text evidence="8">Cofactor biosynthesis; coenzyme A biosynthesis; CoA from (R)-pantothenate: step 5/5.</text>
</comment>
<dbReference type="GO" id="GO:0005524">
    <property type="term" value="F:ATP binding"/>
    <property type="evidence" value="ECO:0007669"/>
    <property type="project" value="UniProtKB-UniRule"/>
</dbReference>
<dbReference type="Gene3D" id="3.40.50.300">
    <property type="entry name" value="P-loop containing nucleotide triphosphate hydrolases"/>
    <property type="match status" value="1"/>
</dbReference>
<keyword evidence="11" id="KW-1185">Reference proteome</keyword>
<dbReference type="PANTHER" id="PTHR10695:SF46">
    <property type="entry name" value="BIFUNCTIONAL COENZYME A SYNTHASE-RELATED"/>
    <property type="match status" value="1"/>
</dbReference>
<evidence type="ECO:0000256" key="1">
    <source>
        <dbReference type="ARBA" id="ARBA00009018"/>
    </source>
</evidence>
<dbReference type="FunFam" id="3.40.50.300:FF:000991">
    <property type="entry name" value="Dephospho-CoA kinase"/>
    <property type="match status" value="1"/>
</dbReference>
<dbReference type="InterPro" id="IPR027417">
    <property type="entry name" value="P-loop_NTPase"/>
</dbReference>
<sequence>MMRVIGLTGGIGTGKSTASEYLRKQGFSIIDADRISREIVEPGTLLLKELEKNFGSGIIKDDGTLDRKALAAIVFSDKEKKSRLDGLMHGHILDEIERKISESQSGEGRGIIVDAPLLFETGLEKKCDQVWLITADEKLRILRVCERDGMDPEEVRARIQNQMADEEKKERAHRIVDNSGSKEALLAQLAELIEAENL</sequence>
<evidence type="ECO:0000256" key="4">
    <source>
        <dbReference type="ARBA" id="ARBA00022741"/>
    </source>
</evidence>
<dbReference type="NCBIfam" id="TIGR00152">
    <property type="entry name" value="dephospho-CoA kinase"/>
    <property type="match status" value="1"/>
</dbReference>
<dbReference type="PROSITE" id="PS51219">
    <property type="entry name" value="DPCK"/>
    <property type="match status" value="1"/>
</dbReference>
<evidence type="ECO:0000256" key="6">
    <source>
        <dbReference type="ARBA" id="ARBA00022840"/>
    </source>
</evidence>
<evidence type="ECO:0000256" key="5">
    <source>
        <dbReference type="ARBA" id="ARBA00022777"/>
    </source>
</evidence>
<keyword evidence="3 8" id="KW-0808">Transferase</keyword>
<dbReference type="InterPro" id="IPR001977">
    <property type="entry name" value="Depp_CoAkinase"/>
</dbReference>
<dbReference type="GO" id="GO:0005737">
    <property type="term" value="C:cytoplasm"/>
    <property type="evidence" value="ECO:0007669"/>
    <property type="project" value="UniProtKB-SubCell"/>
</dbReference>
<comment type="similarity">
    <text evidence="1 8">Belongs to the CoaE family.</text>
</comment>
<evidence type="ECO:0000313" key="11">
    <source>
        <dbReference type="Proteomes" id="UP000602647"/>
    </source>
</evidence>
<reference evidence="10" key="1">
    <citation type="submission" date="2020-08" db="EMBL/GenBank/DDBJ databases">
        <title>Genome public.</title>
        <authorList>
            <person name="Liu C."/>
            <person name="Sun Q."/>
        </authorList>
    </citation>
    <scope>NUCLEOTIDE SEQUENCE</scope>
    <source>
        <strain evidence="10">BX12</strain>
    </source>
</reference>
<dbReference type="RefSeq" id="WP_187302238.1">
    <property type="nucleotide sequence ID" value="NZ_JACRYT010000003.1"/>
</dbReference>
<gene>
    <name evidence="8" type="primary">coaE</name>
    <name evidence="10" type="ORF">H9L42_04730</name>
</gene>
<dbReference type="EMBL" id="JACRYT010000003">
    <property type="protein sequence ID" value="MBC6679130.1"/>
    <property type="molecule type" value="Genomic_DNA"/>
</dbReference>
<keyword evidence="4 8" id="KW-0547">Nucleotide-binding</keyword>
<organism evidence="10 11">
    <name type="scientific">Zhenpiania hominis</name>
    <dbReference type="NCBI Taxonomy" id="2763644"/>
    <lineage>
        <taxon>Bacteria</taxon>
        <taxon>Bacillati</taxon>
        <taxon>Bacillota</taxon>
        <taxon>Clostridia</taxon>
        <taxon>Peptostreptococcales</taxon>
        <taxon>Anaerovoracaceae</taxon>
        <taxon>Zhenpiania</taxon>
    </lineage>
</organism>
<keyword evidence="2 8" id="KW-0963">Cytoplasm</keyword>
<dbReference type="HAMAP" id="MF_00376">
    <property type="entry name" value="Dephospho_CoA_kinase"/>
    <property type="match status" value="1"/>
</dbReference>
<dbReference type="CDD" id="cd02022">
    <property type="entry name" value="DPCK"/>
    <property type="match status" value="1"/>
</dbReference>
<evidence type="ECO:0000256" key="9">
    <source>
        <dbReference type="NCBIfam" id="TIGR00152"/>
    </source>
</evidence>
<keyword evidence="5 8" id="KW-0418">Kinase</keyword>
<dbReference type="Proteomes" id="UP000602647">
    <property type="component" value="Unassembled WGS sequence"/>
</dbReference>
<comment type="caution">
    <text evidence="10">The sequence shown here is derived from an EMBL/GenBank/DDBJ whole genome shotgun (WGS) entry which is preliminary data.</text>
</comment>
<comment type="catalytic activity">
    <reaction evidence="8">
        <text>3'-dephospho-CoA + ATP = ADP + CoA + H(+)</text>
        <dbReference type="Rhea" id="RHEA:18245"/>
        <dbReference type="ChEBI" id="CHEBI:15378"/>
        <dbReference type="ChEBI" id="CHEBI:30616"/>
        <dbReference type="ChEBI" id="CHEBI:57287"/>
        <dbReference type="ChEBI" id="CHEBI:57328"/>
        <dbReference type="ChEBI" id="CHEBI:456216"/>
        <dbReference type="EC" id="2.7.1.24"/>
    </reaction>
</comment>
<proteinExistence type="inferred from homology"/>
<evidence type="ECO:0000313" key="10">
    <source>
        <dbReference type="EMBL" id="MBC6679130.1"/>
    </source>
</evidence>
<evidence type="ECO:0000256" key="8">
    <source>
        <dbReference type="HAMAP-Rule" id="MF_00376"/>
    </source>
</evidence>
<dbReference type="SUPFAM" id="SSF52540">
    <property type="entry name" value="P-loop containing nucleoside triphosphate hydrolases"/>
    <property type="match status" value="1"/>
</dbReference>
<feature type="binding site" evidence="8">
    <location>
        <begin position="12"/>
        <end position="17"/>
    </location>
    <ligand>
        <name>ATP</name>
        <dbReference type="ChEBI" id="CHEBI:30616"/>
    </ligand>
</feature>
<dbReference type="PANTHER" id="PTHR10695">
    <property type="entry name" value="DEPHOSPHO-COA KINASE-RELATED"/>
    <property type="match status" value="1"/>
</dbReference>
<keyword evidence="7 8" id="KW-0173">Coenzyme A biosynthesis</keyword>
<keyword evidence="6 8" id="KW-0067">ATP-binding</keyword>
<dbReference type="GO" id="GO:0004140">
    <property type="term" value="F:dephospho-CoA kinase activity"/>
    <property type="evidence" value="ECO:0007669"/>
    <property type="project" value="UniProtKB-UniRule"/>
</dbReference>
<name>A0A923NM64_9FIRM</name>
<dbReference type="Pfam" id="PF01121">
    <property type="entry name" value="CoaE"/>
    <property type="match status" value="1"/>
</dbReference>
<evidence type="ECO:0000256" key="3">
    <source>
        <dbReference type="ARBA" id="ARBA00022679"/>
    </source>
</evidence>
<comment type="subcellular location">
    <subcellularLocation>
        <location evidence="8">Cytoplasm</location>
    </subcellularLocation>
</comment>
<evidence type="ECO:0000256" key="2">
    <source>
        <dbReference type="ARBA" id="ARBA00022490"/>
    </source>
</evidence>
<dbReference type="EC" id="2.7.1.24" evidence="8 9"/>
<accession>A0A923NM64</accession>
<protein>
    <recommendedName>
        <fullName evidence="8 9">Dephospho-CoA kinase</fullName>
        <ecNumber evidence="8 9">2.7.1.24</ecNumber>
    </recommendedName>
    <alternativeName>
        <fullName evidence="8">Dephosphocoenzyme A kinase</fullName>
    </alternativeName>
</protein>
<comment type="function">
    <text evidence="8">Catalyzes the phosphorylation of the 3'-hydroxyl group of dephosphocoenzyme A to form coenzyme A.</text>
</comment>
<dbReference type="AlphaFoldDB" id="A0A923NM64"/>